<proteinExistence type="predicted"/>
<evidence type="ECO:0000313" key="1">
    <source>
        <dbReference type="EMBL" id="KAJ1935670.1"/>
    </source>
</evidence>
<gene>
    <name evidence="1" type="primary">ERC1_10</name>
    <name evidence="1" type="ORF">FBU59_005311</name>
</gene>
<organism evidence="1 2">
    <name type="scientific">Linderina macrospora</name>
    <dbReference type="NCBI Taxonomy" id="4868"/>
    <lineage>
        <taxon>Eukaryota</taxon>
        <taxon>Fungi</taxon>
        <taxon>Fungi incertae sedis</taxon>
        <taxon>Zoopagomycota</taxon>
        <taxon>Kickxellomycotina</taxon>
        <taxon>Kickxellomycetes</taxon>
        <taxon>Kickxellales</taxon>
        <taxon>Kickxellaceae</taxon>
        <taxon>Linderina</taxon>
    </lineage>
</organism>
<keyword evidence="2" id="KW-1185">Reference proteome</keyword>
<comment type="caution">
    <text evidence="1">The sequence shown here is derived from an EMBL/GenBank/DDBJ whole genome shotgun (WGS) entry which is preliminary data.</text>
</comment>
<feature type="non-terminal residue" evidence="1">
    <location>
        <position position="180"/>
    </location>
</feature>
<protein>
    <submittedName>
        <fullName evidence="1">Ethionine resistance protein</fullName>
    </submittedName>
</protein>
<reference evidence="1" key="1">
    <citation type="submission" date="2022-07" db="EMBL/GenBank/DDBJ databases">
        <title>Phylogenomic reconstructions and comparative analyses of Kickxellomycotina fungi.</title>
        <authorList>
            <person name="Reynolds N.K."/>
            <person name="Stajich J.E."/>
            <person name="Barry K."/>
            <person name="Grigoriev I.V."/>
            <person name="Crous P."/>
            <person name="Smith M.E."/>
        </authorList>
    </citation>
    <scope>NUCLEOTIDE SEQUENCE</scope>
    <source>
        <strain evidence="1">NRRL 5244</strain>
    </source>
</reference>
<sequence>MPLSNHAETGALLNGVPELDQAALEYGTVAPLPRDPSEPSDTTSDLSPDTYMDWAHVKTELAWLIRSATPIVISSTSQLLLMAPTLAAVGRLGTIALASMNLISLYAGMCGLTPLAGIAMALDTFCSQSYTGAKDKRILGVLLQRAMLIGLAIAAIIYPLWWYSKYVLEMFGVPEEVAAV</sequence>
<accession>A0ACC1J383</accession>
<dbReference type="Proteomes" id="UP001150603">
    <property type="component" value="Unassembled WGS sequence"/>
</dbReference>
<evidence type="ECO:0000313" key="2">
    <source>
        <dbReference type="Proteomes" id="UP001150603"/>
    </source>
</evidence>
<name>A0ACC1J383_9FUNG</name>
<dbReference type="EMBL" id="JANBPW010004161">
    <property type="protein sequence ID" value="KAJ1935670.1"/>
    <property type="molecule type" value="Genomic_DNA"/>
</dbReference>